<organism evidence="1 2">
    <name type="scientific">Rubroshorea leprosula</name>
    <dbReference type="NCBI Taxonomy" id="152421"/>
    <lineage>
        <taxon>Eukaryota</taxon>
        <taxon>Viridiplantae</taxon>
        <taxon>Streptophyta</taxon>
        <taxon>Embryophyta</taxon>
        <taxon>Tracheophyta</taxon>
        <taxon>Spermatophyta</taxon>
        <taxon>Magnoliopsida</taxon>
        <taxon>eudicotyledons</taxon>
        <taxon>Gunneridae</taxon>
        <taxon>Pentapetalae</taxon>
        <taxon>rosids</taxon>
        <taxon>malvids</taxon>
        <taxon>Malvales</taxon>
        <taxon>Dipterocarpaceae</taxon>
        <taxon>Rubroshorea</taxon>
    </lineage>
</organism>
<dbReference type="EMBL" id="BPVZ01000642">
    <property type="protein sequence ID" value="GKV52244.1"/>
    <property type="molecule type" value="Genomic_DNA"/>
</dbReference>
<name>A0AAV5MT22_9ROSI</name>
<accession>A0AAV5MT22</accession>
<keyword evidence="2" id="KW-1185">Reference proteome</keyword>
<sequence>MSYRFLLDLLAHPRRGLSLLSFLLCIEELSRRKGKSFLSAPAFLSLKALAATKAESRLAGLREQLSKLVTCFL</sequence>
<dbReference type="Proteomes" id="UP001054252">
    <property type="component" value="Unassembled WGS sequence"/>
</dbReference>
<dbReference type="AlphaFoldDB" id="A0AAV5MT22"/>
<gene>
    <name evidence="1" type="ORF">SLEP1_g58833</name>
</gene>
<evidence type="ECO:0000313" key="2">
    <source>
        <dbReference type="Proteomes" id="UP001054252"/>
    </source>
</evidence>
<protein>
    <submittedName>
        <fullName evidence="1">Uncharacterized protein</fullName>
    </submittedName>
</protein>
<proteinExistence type="predicted"/>
<reference evidence="1 2" key="1">
    <citation type="journal article" date="2021" name="Commun. Biol.">
        <title>The genome of Shorea leprosula (Dipterocarpaceae) highlights the ecological relevance of drought in aseasonal tropical rainforests.</title>
        <authorList>
            <person name="Ng K.K.S."/>
            <person name="Kobayashi M.J."/>
            <person name="Fawcett J.A."/>
            <person name="Hatakeyama M."/>
            <person name="Paape T."/>
            <person name="Ng C.H."/>
            <person name="Ang C.C."/>
            <person name="Tnah L.H."/>
            <person name="Lee C.T."/>
            <person name="Nishiyama T."/>
            <person name="Sese J."/>
            <person name="O'Brien M.J."/>
            <person name="Copetti D."/>
            <person name="Mohd Noor M.I."/>
            <person name="Ong R.C."/>
            <person name="Putra M."/>
            <person name="Sireger I.Z."/>
            <person name="Indrioko S."/>
            <person name="Kosugi Y."/>
            <person name="Izuno A."/>
            <person name="Isagi Y."/>
            <person name="Lee S.L."/>
            <person name="Shimizu K.K."/>
        </authorList>
    </citation>
    <scope>NUCLEOTIDE SEQUENCE [LARGE SCALE GENOMIC DNA]</scope>
    <source>
        <strain evidence="1">214</strain>
    </source>
</reference>
<evidence type="ECO:0000313" key="1">
    <source>
        <dbReference type="EMBL" id="GKV52244.1"/>
    </source>
</evidence>
<comment type="caution">
    <text evidence="1">The sequence shown here is derived from an EMBL/GenBank/DDBJ whole genome shotgun (WGS) entry which is preliminary data.</text>
</comment>